<keyword evidence="1" id="KW-1133">Transmembrane helix</keyword>
<proteinExistence type="predicted"/>
<dbReference type="Pfam" id="PF03350">
    <property type="entry name" value="UPF0114"/>
    <property type="match status" value="1"/>
</dbReference>
<organism evidence="2">
    <name type="scientific">uncultured Sulfurovum sp</name>
    <dbReference type="NCBI Taxonomy" id="269237"/>
    <lineage>
        <taxon>Bacteria</taxon>
        <taxon>Pseudomonadati</taxon>
        <taxon>Campylobacterota</taxon>
        <taxon>Epsilonproteobacteria</taxon>
        <taxon>Campylobacterales</taxon>
        <taxon>Sulfurovaceae</taxon>
        <taxon>Sulfurovum</taxon>
        <taxon>environmental samples</taxon>
    </lineage>
</organism>
<keyword evidence="1" id="KW-0472">Membrane</keyword>
<reference evidence="2" key="1">
    <citation type="submission" date="2020-01" db="EMBL/GenBank/DDBJ databases">
        <authorList>
            <person name="Meier V. D."/>
            <person name="Meier V D."/>
        </authorList>
    </citation>
    <scope>NUCLEOTIDE SEQUENCE</scope>
    <source>
        <strain evidence="2">HLG_WM_MAG_03</strain>
    </source>
</reference>
<feature type="transmembrane region" description="Helical" evidence="1">
    <location>
        <begin position="142"/>
        <end position="163"/>
    </location>
</feature>
<dbReference type="AlphaFoldDB" id="A0A6S6TYD3"/>
<gene>
    <name evidence="2" type="ORF">HELGO_WM23155</name>
</gene>
<name>A0A6S6TYD3_9BACT</name>
<dbReference type="EMBL" id="CACVAR010000346">
    <property type="protein sequence ID" value="CAA6823147.1"/>
    <property type="molecule type" value="Genomic_DNA"/>
</dbReference>
<dbReference type="PANTHER" id="PTHR31721:SF4">
    <property type="entry name" value="OS06G0710300 PROTEIN"/>
    <property type="match status" value="1"/>
</dbReference>
<protein>
    <submittedName>
        <fullName evidence="2">Arginine/ornithine antiporter ArcD</fullName>
    </submittedName>
</protein>
<dbReference type="PANTHER" id="PTHR31721">
    <property type="entry name" value="OS06G0710300 PROTEIN"/>
    <property type="match status" value="1"/>
</dbReference>
<feature type="transmembrane region" description="Helical" evidence="1">
    <location>
        <begin position="169"/>
        <end position="187"/>
    </location>
</feature>
<evidence type="ECO:0000313" key="2">
    <source>
        <dbReference type="EMBL" id="CAA6823147.1"/>
    </source>
</evidence>
<sequence length="194" mass="21708">MADKDCKNQEIEERIKIDRANNSLIESLFEGAIWRSRFIVIFAVIFGLLGAIVLFVVASMDIWNVAVYTFNTIITHAHPENFHEDIVAGIIGAVDLYLIAVVMFIFSFGIYELFISEIDEASGSNGSQILAIHSLDQLKDKIAKVIVMVLVVNFFQRVLHTKFTTPVELLYFALSITALSVGLYFLGKVGKKSE</sequence>
<evidence type="ECO:0000256" key="1">
    <source>
        <dbReference type="SAM" id="Phobius"/>
    </source>
</evidence>
<dbReference type="InterPro" id="IPR005134">
    <property type="entry name" value="UPF0114"/>
</dbReference>
<feature type="transmembrane region" description="Helical" evidence="1">
    <location>
        <begin position="38"/>
        <end position="66"/>
    </location>
</feature>
<feature type="transmembrane region" description="Helical" evidence="1">
    <location>
        <begin position="86"/>
        <end position="111"/>
    </location>
</feature>
<accession>A0A6S6TYD3</accession>
<dbReference type="PIRSF" id="PIRSF026509">
    <property type="entry name" value="UCP026509"/>
    <property type="match status" value="1"/>
</dbReference>
<keyword evidence="1" id="KW-0812">Transmembrane</keyword>